<dbReference type="Proteomes" id="UP000014535">
    <property type="component" value="Unassembled WGS sequence"/>
</dbReference>
<organism evidence="1 2">
    <name type="scientific">Salmonella enteritidis (strain 2009K0958)</name>
    <dbReference type="NCBI Taxonomy" id="1192586"/>
    <lineage>
        <taxon>Bacteria</taxon>
        <taxon>Pseudomonadati</taxon>
        <taxon>Pseudomonadota</taxon>
        <taxon>Gammaproteobacteria</taxon>
        <taxon>Enterobacterales</taxon>
        <taxon>Enterobacteriaceae</taxon>
        <taxon>Salmonella</taxon>
    </lineage>
</organism>
<dbReference type="EMBL" id="ATFT01000047">
    <property type="protein sequence ID" value="EPI69324.1"/>
    <property type="molecule type" value="Genomic_DNA"/>
</dbReference>
<protein>
    <submittedName>
        <fullName evidence="1">Uncharacterized protein</fullName>
    </submittedName>
</protein>
<gene>
    <name evidence="1" type="ORF">A673_02521</name>
</gene>
<sequence length="58" mass="6722">MSTWPTSTSHIKFKKFMQNNNCEGQRSKHFVFDTHYQVSCVGLSKAGSLKSLSRQYYT</sequence>
<accession>A0A656IFL0</accession>
<reference evidence="1 2" key="1">
    <citation type="submission" date="2013-04" db="EMBL/GenBank/DDBJ databases">
        <authorList>
            <person name="McClelland M."/>
            <person name="Porwollik S."/>
            <person name="Desai P."/>
            <person name="Cheng P."/>
            <person name="Wollam A."/>
            <person name="Pepin K."/>
            <person name="Palsikar V.B."/>
            <person name="Fulton L."/>
            <person name="Fulton R."/>
            <person name="Delehaunty K."/>
            <person name="Fronick C."/>
            <person name="Godfrey J."/>
            <person name="Waligorski J."/>
            <person name="Appelbaum E."/>
            <person name="Tomlinson C."/>
            <person name="Warren W."/>
            <person name="Sodergren E."/>
            <person name="Weinstock G."/>
            <person name="Wilson R.K."/>
        </authorList>
    </citation>
    <scope>NUCLEOTIDE SEQUENCE [LARGE SCALE GENOMIC DNA]</scope>
    <source>
        <strain evidence="1 2">2009K0958</strain>
    </source>
</reference>
<evidence type="ECO:0000313" key="1">
    <source>
        <dbReference type="EMBL" id="EPI69324.1"/>
    </source>
</evidence>
<proteinExistence type="predicted"/>
<dbReference type="AlphaFoldDB" id="A0A656IFL0"/>
<name>A0A656IFL0_SALE2</name>
<evidence type="ECO:0000313" key="2">
    <source>
        <dbReference type="Proteomes" id="UP000014535"/>
    </source>
</evidence>
<comment type="caution">
    <text evidence="1">The sequence shown here is derived from an EMBL/GenBank/DDBJ whole genome shotgun (WGS) entry which is preliminary data.</text>
</comment>